<keyword evidence="4" id="KW-1185">Reference proteome</keyword>
<evidence type="ECO:0000256" key="1">
    <source>
        <dbReference type="SAM" id="MobiDB-lite"/>
    </source>
</evidence>
<evidence type="ECO:0000313" key="3">
    <source>
        <dbReference type="EMBL" id="CAB4006338.1"/>
    </source>
</evidence>
<dbReference type="AlphaFoldDB" id="A0A6S7IXI1"/>
<dbReference type="OrthoDB" id="5977578at2759"/>
<dbReference type="InterPro" id="IPR054722">
    <property type="entry name" value="PolX-like_BBD"/>
</dbReference>
<sequence length="632" mass="70741">MNQAQNATGYGLRRDIPGRYGRLLFDGDERKYEQWEIKFLGYMRLQKLRDTIVASDEDEVSDDKNAEAFAELIQFLDDKSLSLIMRDAVDDGQKALKILRGHYAGTSKPRIISLDTELTSLVKSTHEMVTDYVIRAETAEAALKNAGENVTESLLIAMVLKVLPETFKLFTVVITQNEKKQTFCDFKAALRSFEETERARGSNSTEGDSTHNDNTCRKNKNKNKNKGKSENNKANKALNVEQGEHSFAFQIKAQQGVSKINVERPSKLLVDCGATTHIITDQSKFSSFDQTFRPESHYIELADGTRSNNVALKRGSVNLAITNSTGRCVNASLKNALYIPSYPQDIFSVQAATQKGASVIFHPQSAELISKDGKKFNIEKHGKLYYLHVGPYSDIENTDSVNYTSDLKGWHEKLGPCNYEDVVKLQDVVDGMKVSDSSSKPDCDTCVLGKMTQCRNRNPDVRSKAPLELVHTDLAGPVDPMSKDGFRYTVAFTDDYSGAVPRFLTLSTRFLTLRTKVPHPEDKVPHAEDKVPHAEEKVPYAEDKVPHDEDKVPHAEDKVPHAEVKVPHAEDKVPHAEAKVIHAEDKIPHAEDKMRHAENKVPHAEDKVHHVEDKVPHAKDKVPHAEDKVAHA</sequence>
<accession>A0A6S7IXI1</accession>
<protein>
    <recommendedName>
        <fullName evidence="2">Retrovirus-related Pol polyprotein from transposon TNT 1-94-like beta-barrel domain-containing protein</fullName>
    </recommendedName>
</protein>
<evidence type="ECO:0000313" key="4">
    <source>
        <dbReference type="Proteomes" id="UP001152795"/>
    </source>
</evidence>
<feature type="compositionally biased region" description="Basic residues" evidence="1">
    <location>
        <begin position="217"/>
        <end position="226"/>
    </location>
</feature>
<dbReference type="Gene3D" id="1.20.5.170">
    <property type="match status" value="1"/>
</dbReference>
<dbReference type="Pfam" id="PF14223">
    <property type="entry name" value="Retrotran_gag_2"/>
    <property type="match status" value="1"/>
</dbReference>
<dbReference type="Pfam" id="PF22936">
    <property type="entry name" value="Pol_BBD"/>
    <property type="match status" value="1"/>
</dbReference>
<dbReference type="SUPFAM" id="SSF57997">
    <property type="entry name" value="Tropomyosin"/>
    <property type="match status" value="1"/>
</dbReference>
<evidence type="ECO:0000259" key="2">
    <source>
        <dbReference type="Pfam" id="PF22936"/>
    </source>
</evidence>
<reference evidence="3" key="1">
    <citation type="submission" date="2020-04" db="EMBL/GenBank/DDBJ databases">
        <authorList>
            <person name="Alioto T."/>
            <person name="Alioto T."/>
            <person name="Gomez Garrido J."/>
        </authorList>
    </citation>
    <scope>NUCLEOTIDE SEQUENCE</scope>
    <source>
        <strain evidence="3">A484AB</strain>
    </source>
</reference>
<proteinExistence type="predicted"/>
<gene>
    <name evidence="3" type="ORF">PACLA_8A024312</name>
</gene>
<dbReference type="Proteomes" id="UP001152795">
    <property type="component" value="Unassembled WGS sequence"/>
</dbReference>
<organism evidence="3 4">
    <name type="scientific">Paramuricea clavata</name>
    <name type="common">Red gorgonian</name>
    <name type="synonym">Violescent sea-whip</name>
    <dbReference type="NCBI Taxonomy" id="317549"/>
    <lineage>
        <taxon>Eukaryota</taxon>
        <taxon>Metazoa</taxon>
        <taxon>Cnidaria</taxon>
        <taxon>Anthozoa</taxon>
        <taxon>Octocorallia</taxon>
        <taxon>Malacalcyonacea</taxon>
        <taxon>Plexauridae</taxon>
        <taxon>Paramuricea</taxon>
    </lineage>
</organism>
<feature type="region of interest" description="Disordered" evidence="1">
    <location>
        <begin position="195"/>
        <end position="232"/>
    </location>
</feature>
<feature type="region of interest" description="Disordered" evidence="1">
    <location>
        <begin position="586"/>
        <end position="632"/>
    </location>
</feature>
<feature type="domain" description="Retrovirus-related Pol polyprotein from transposon TNT 1-94-like beta-barrel" evidence="2">
    <location>
        <begin position="269"/>
        <end position="356"/>
    </location>
</feature>
<comment type="caution">
    <text evidence="3">The sequence shown here is derived from an EMBL/GenBank/DDBJ whole genome shotgun (WGS) entry which is preliminary data.</text>
</comment>
<dbReference type="EMBL" id="CACRXK020005483">
    <property type="protein sequence ID" value="CAB4006338.1"/>
    <property type="molecule type" value="Genomic_DNA"/>
</dbReference>
<name>A0A6S7IXI1_PARCT</name>